<protein>
    <recommendedName>
        <fullName evidence="3 9">Phosphoinositide phospholipase C</fullName>
        <ecNumber evidence="3 9">3.1.4.11</ecNumber>
    </recommendedName>
</protein>
<name>A0A1E5URA9_9POAL</name>
<dbReference type="FunFam" id="2.60.40.150:FF:000060">
    <property type="entry name" value="Phosphoinositide phospholipase C"/>
    <property type="match status" value="1"/>
</dbReference>
<dbReference type="GO" id="GO:0005886">
    <property type="term" value="C:plasma membrane"/>
    <property type="evidence" value="ECO:0007669"/>
    <property type="project" value="UniProtKB-SubCell"/>
</dbReference>
<evidence type="ECO:0000256" key="2">
    <source>
        <dbReference type="ARBA" id="ARBA00004202"/>
    </source>
</evidence>
<dbReference type="InterPro" id="IPR017946">
    <property type="entry name" value="PLC-like_Pdiesterase_TIM-brl"/>
</dbReference>
<dbReference type="PROSITE" id="PS50004">
    <property type="entry name" value="C2"/>
    <property type="match status" value="1"/>
</dbReference>
<dbReference type="Gene3D" id="2.60.40.150">
    <property type="entry name" value="C2 domain"/>
    <property type="match status" value="1"/>
</dbReference>
<dbReference type="Pfam" id="PF00168">
    <property type="entry name" value="C2"/>
    <property type="match status" value="1"/>
</dbReference>
<dbReference type="InterPro" id="IPR000008">
    <property type="entry name" value="C2_dom"/>
</dbReference>
<keyword evidence="7" id="KW-0472">Membrane</keyword>
<evidence type="ECO:0000313" key="14">
    <source>
        <dbReference type="Proteomes" id="UP000095767"/>
    </source>
</evidence>
<evidence type="ECO:0000256" key="9">
    <source>
        <dbReference type="RuleBase" id="RU361133"/>
    </source>
</evidence>
<dbReference type="PROSITE" id="PS50008">
    <property type="entry name" value="PIPLC_Y_DOMAIN"/>
    <property type="match status" value="1"/>
</dbReference>
<dbReference type="Gene3D" id="3.20.20.190">
    <property type="entry name" value="Phosphatidylinositol (PI) phosphodiesterase"/>
    <property type="match status" value="2"/>
</dbReference>
<keyword evidence="8" id="KW-0807">Transducer</keyword>
<evidence type="ECO:0000256" key="10">
    <source>
        <dbReference type="SAM" id="MobiDB-lite"/>
    </source>
</evidence>
<dbReference type="CDD" id="cd00275">
    <property type="entry name" value="C2_PLC_like"/>
    <property type="match status" value="1"/>
</dbReference>
<evidence type="ECO:0000259" key="11">
    <source>
        <dbReference type="PROSITE" id="PS50004"/>
    </source>
</evidence>
<keyword evidence="6 9" id="KW-0442">Lipid degradation</keyword>
<dbReference type="GO" id="GO:0016042">
    <property type="term" value="P:lipid catabolic process"/>
    <property type="evidence" value="ECO:0007669"/>
    <property type="project" value="UniProtKB-KW"/>
</dbReference>
<evidence type="ECO:0000256" key="1">
    <source>
        <dbReference type="ARBA" id="ARBA00001195"/>
    </source>
</evidence>
<feature type="compositionally biased region" description="Acidic residues" evidence="10">
    <location>
        <begin position="251"/>
        <end position="266"/>
    </location>
</feature>
<feature type="region of interest" description="Disordered" evidence="10">
    <location>
        <begin position="236"/>
        <end position="273"/>
    </location>
</feature>
<dbReference type="SUPFAM" id="SSF47473">
    <property type="entry name" value="EF-hand"/>
    <property type="match status" value="1"/>
</dbReference>
<comment type="catalytic activity">
    <reaction evidence="1 9">
        <text>a 1,2-diacyl-sn-glycero-3-phospho-(1D-myo-inositol-4,5-bisphosphate) + H2O = 1D-myo-inositol 1,4,5-trisphosphate + a 1,2-diacyl-sn-glycerol + H(+)</text>
        <dbReference type="Rhea" id="RHEA:33179"/>
        <dbReference type="ChEBI" id="CHEBI:15377"/>
        <dbReference type="ChEBI" id="CHEBI:15378"/>
        <dbReference type="ChEBI" id="CHEBI:17815"/>
        <dbReference type="ChEBI" id="CHEBI:58456"/>
        <dbReference type="ChEBI" id="CHEBI:203600"/>
        <dbReference type="EC" id="3.1.4.11"/>
    </reaction>
</comment>
<dbReference type="SMART" id="SM00149">
    <property type="entry name" value="PLCYc"/>
    <property type="match status" value="1"/>
</dbReference>
<dbReference type="PRINTS" id="PR00390">
    <property type="entry name" value="PHPHLIPASEC"/>
</dbReference>
<dbReference type="GO" id="GO:0048015">
    <property type="term" value="P:phosphatidylinositol-mediated signaling"/>
    <property type="evidence" value="ECO:0007669"/>
    <property type="project" value="TreeGrafter"/>
</dbReference>
<proteinExistence type="predicted"/>
<evidence type="ECO:0000256" key="3">
    <source>
        <dbReference type="ARBA" id="ARBA00012368"/>
    </source>
</evidence>
<keyword evidence="9" id="KW-0443">Lipid metabolism</keyword>
<keyword evidence="5 9" id="KW-0378">Hydrolase</keyword>
<dbReference type="SMART" id="SM00239">
    <property type="entry name" value="C2"/>
    <property type="match status" value="1"/>
</dbReference>
<dbReference type="STRING" id="888268.A0A1E5URA9"/>
<dbReference type="GO" id="GO:0004435">
    <property type="term" value="F:phosphatidylinositol-4,5-bisphosphate phospholipase C activity"/>
    <property type="evidence" value="ECO:0007669"/>
    <property type="project" value="UniProtKB-EC"/>
</dbReference>
<dbReference type="InterPro" id="IPR000909">
    <property type="entry name" value="PLipase_C_PInositol-sp_X_dom"/>
</dbReference>
<dbReference type="Pfam" id="PF00387">
    <property type="entry name" value="PI-PLC-Y"/>
    <property type="match status" value="1"/>
</dbReference>
<dbReference type="Pfam" id="PF00388">
    <property type="entry name" value="PI-PLC-X"/>
    <property type="match status" value="1"/>
</dbReference>
<sequence length="540" mass="61655">MATTYKCCLIFKRRFHSRDAPPPDDVRALFSLHSGGGPHMGADGLRRYLHATGHEDDLEDAEVERLLDQIRLQQQGRARLPRLQARPMLALDDFHRYLFSDNLNPPIRRPQVHHDMERPLSHYFIYTGHNSYLTGNQLSSDCSDVPIIKALQRGMVLEVFGDILYYPDTDHLQEFPSPEELKGHVLLSTKPPKEYLEAKADGTTKESDADLHLAKGAGDDAAWGKEVPDFRTEIQSAKKHDDDVSEHQRDDDDDDDGGGDDDDEEEQKMQPYIAPQYKHLITIRAGKPKGSLADALKSDPDKVRRLSLSEQQLAKVAEDHGTEIVRFTQRNILRIYPRGTRVTSSNYNPFLGWVHGAQMVAFNMQGYGRALWLMHGFYKANGGCGYVKKPDFLMQTEPEVFDPRKPQPVKKTLKVKVYMGDGWRMDFKQTHFDQYSPPDFYARVGIAGVPADSVMKKTKAIEDNWVPVWEEDFSFPLTVPEIALLRVEVHEYDMSEKDDFGGQTVLPVSELRPGIRAVALFDRKGNKYNHVKLLMRFEFI</sequence>
<dbReference type="PANTHER" id="PTHR10336:SF206">
    <property type="entry name" value="PHOSPHOINOSITIDE PHOSPHOLIPASE C"/>
    <property type="match status" value="1"/>
</dbReference>
<dbReference type="OrthoDB" id="269822at2759"/>
<evidence type="ECO:0000259" key="12">
    <source>
        <dbReference type="PROSITE" id="PS50008"/>
    </source>
</evidence>
<dbReference type="InterPro" id="IPR035892">
    <property type="entry name" value="C2_domain_sf"/>
</dbReference>
<feature type="compositionally biased region" description="Basic and acidic residues" evidence="10">
    <location>
        <begin position="236"/>
        <end position="250"/>
    </location>
</feature>
<accession>A0A1E5URA9</accession>
<evidence type="ECO:0000256" key="5">
    <source>
        <dbReference type="ARBA" id="ARBA00022801"/>
    </source>
</evidence>
<evidence type="ECO:0000256" key="7">
    <source>
        <dbReference type="ARBA" id="ARBA00023136"/>
    </source>
</evidence>
<evidence type="ECO:0000256" key="8">
    <source>
        <dbReference type="ARBA" id="ARBA00023224"/>
    </source>
</evidence>
<evidence type="ECO:0000313" key="13">
    <source>
        <dbReference type="EMBL" id="OEL15348.1"/>
    </source>
</evidence>
<dbReference type="EMBL" id="LWDX02067144">
    <property type="protein sequence ID" value="OEL15348.1"/>
    <property type="molecule type" value="Genomic_DNA"/>
</dbReference>
<dbReference type="EC" id="3.1.4.11" evidence="3 9"/>
<dbReference type="PANTHER" id="PTHR10336">
    <property type="entry name" value="PHOSPHOINOSITIDE-SPECIFIC PHOSPHOLIPASE C FAMILY PROTEIN"/>
    <property type="match status" value="1"/>
</dbReference>
<dbReference type="GO" id="GO:0006950">
    <property type="term" value="P:response to stress"/>
    <property type="evidence" value="ECO:0007669"/>
    <property type="project" value="UniProtKB-ARBA"/>
</dbReference>
<reference evidence="13 14" key="1">
    <citation type="submission" date="2016-09" db="EMBL/GenBank/DDBJ databases">
        <title>The draft genome of Dichanthelium oligosanthes: A C3 panicoid grass species.</title>
        <authorList>
            <person name="Studer A.J."/>
            <person name="Schnable J.C."/>
            <person name="Brutnell T.P."/>
        </authorList>
    </citation>
    <scope>NUCLEOTIDE SEQUENCE [LARGE SCALE GENOMIC DNA]</scope>
    <source>
        <strain evidence="14">cv. Kellogg 1175</strain>
        <tissue evidence="13">Leaf</tissue>
    </source>
</reference>
<keyword evidence="14" id="KW-1185">Reference proteome</keyword>
<comment type="caution">
    <text evidence="13">The sequence shown here is derived from an EMBL/GenBank/DDBJ whole genome shotgun (WGS) entry which is preliminary data.</text>
</comment>
<dbReference type="GO" id="GO:0051209">
    <property type="term" value="P:release of sequestered calcium ion into cytosol"/>
    <property type="evidence" value="ECO:0007669"/>
    <property type="project" value="TreeGrafter"/>
</dbReference>
<evidence type="ECO:0000256" key="4">
    <source>
        <dbReference type="ARBA" id="ARBA00022475"/>
    </source>
</evidence>
<dbReference type="AlphaFoldDB" id="A0A1E5URA9"/>
<feature type="domain" description="C2" evidence="11">
    <location>
        <begin position="394"/>
        <end position="522"/>
    </location>
</feature>
<dbReference type="InterPro" id="IPR001192">
    <property type="entry name" value="PI-PLC_fam"/>
</dbReference>
<feature type="domain" description="PI-PLC Y-box" evidence="12">
    <location>
        <begin position="307"/>
        <end position="393"/>
    </location>
</feature>
<comment type="subcellular location">
    <subcellularLocation>
        <location evidence="2">Cell membrane</location>
        <topology evidence="2">Peripheral membrane protein</topology>
    </subcellularLocation>
</comment>
<dbReference type="InterPro" id="IPR001711">
    <property type="entry name" value="PLipase_C_Pinositol-sp_Y"/>
</dbReference>
<keyword evidence="4" id="KW-1003">Cell membrane</keyword>
<dbReference type="PROSITE" id="PS50007">
    <property type="entry name" value="PIPLC_X_DOMAIN"/>
    <property type="match status" value="2"/>
</dbReference>
<dbReference type="Proteomes" id="UP000095767">
    <property type="component" value="Unassembled WGS sequence"/>
</dbReference>
<dbReference type="SUPFAM" id="SSF49562">
    <property type="entry name" value="C2 domain (Calcium/lipid-binding domain, CaLB)"/>
    <property type="match status" value="1"/>
</dbReference>
<dbReference type="SUPFAM" id="SSF51695">
    <property type="entry name" value="PLC-like phosphodiesterases"/>
    <property type="match status" value="1"/>
</dbReference>
<dbReference type="InterPro" id="IPR011992">
    <property type="entry name" value="EF-hand-dom_pair"/>
</dbReference>
<gene>
    <name evidence="13" type="ORF">BAE44_0023634</name>
</gene>
<evidence type="ECO:0000256" key="6">
    <source>
        <dbReference type="ARBA" id="ARBA00022963"/>
    </source>
</evidence>
<dbReference type="Gene3D" id="1.10.238.10">
    <property type="entry name" value="EF-hand"/>
    <property type="match status" value="1"/>
</dbReference>
<dbReference type="SMART" id="SM00148">
    <property type="entry name" value="PLCXc"/>
    <property type="match status" value="1"/>
</dbReference>
<organism evidence="13 14">
    <name type="scientific">Dichanthelium oligosanthes</name>
    <dbReference type="NCBI Taxonomy" id="888268"/>
    <lineage>
        <taxon>Eukaryota</taxon>
        <taxon>Viridiplantae</taxon>
        <taxon>Streptophyta</taxon>
        <taxon>Embryophyta</taxon>
        <taxon>Tracheophyta</taxon>
        <taxon>Spermatophyta</taxon>
        <taxon>Magnoliopsida</taxon>
        <taxon>Liliopsida</taxon>
        <taxon>Poales</taxon>
        <taxon>Poaceae</taxon>
        <taxon>PACMAD clade</taxon>
        <taxon>Panicoideae</taxon>
        <taxon>Panicodae</taxon>
        <taxon>Paniceae</taxon>
        <taxon>Dichantheliinae</taxon>
        <taxon>Dichanthelium</taxon>
    </lineage>
</organism>